<keyword evidence="3" id="KW-0540">Nuclease</keyword>
<proteinExistence type="predicted"/>
<dbReference type="InterPro" id="IPR021108">
    <property type="entry name" value="Restrct_endonuc_II_BpuJI_N"/>
</dbReference>
<name>A0A173RR41_EUBRA</name>
<dbReference type="EMBL" id="CYYA01000003">
    <property type="protein sequence ID" value="CUM80217.1"/>
    <property type="molecule type" value="Genomic_DNA"/>
</dbReference>
<dbReference type="GeneID" id="97392036"/>
<dbReference type="STRING" id="39490.ERS852448_00539"/>
<evidence type="ECO:0000313" key="4">
    <source>
        <dbReference type="Proteomes" id="UP000095492"/>
    </source>
</evidence>
<dbReference type="AlphaFoldDB" id="A0A173RR41"/>
<feature type="domain" description="Protein NO VEIN C-terminal" evidence="2">
    <location>
        <begin position="365"/>
        <end position="434"/>
    </location>
</feature>
<dbReference type="Gene3D" id="1.10.10.2090">
    <property type="match status" value="1"/>
</dbReference>
<dbReference type="OrthoDB" id="7053439at2"/>
<dbReference type="RefSeq" id="WP_055289269.1">
    <property type="nucleotide sequence ID" value="NZ_CP173382.1"/>
</dbReference>
<evidence type="ECO:0000259" key="1">
    <source>
        <dbReference type="Pfam" id="PF11564"/>
    </source>
</evidence>
<gene>
    <name evidence="3" type="ORF">ERS852448_00539</name>
</gene>
<dbReference type="InterPro" id="IPR024975">
    <property type="entry name" value="NOV_C"/>
</dbReference>
<dbReference type="GO" id="GO:0004519">
    <property type="term" value="F:endonuclease activity"/>
    <property type="evidence" value="ECO:0007669"/>
    <property type="project" value="UniProtKB-KW"/>
</dbReference>
<evidence type="ECO:0000313" key="3">
    <source>
        <dbReference type="EMBL" id="CUM80217.1"/>
    </source>
</evidence>
<reference evidence="3 4" key="1">
    <citation type="submission" date="2015-09" db="EMBL/GenBank/DDBJ databases">
        <authorList>
            <consortium name="Pathogen Informatics"/>
        </authorList>
    </citation>
    <scope>NUCLEOTIDE SEQUENCE [LARGE SCALE GENOMIC DNA]</scope>
    <source>
        <strain evidence="3 4">2789STDY5608891</strain>
    </source>
</reference>
<dbReference type="Proteomes" id="UP000095492">
    <property type="component" value="Unassembled WGS sequence"/>
</dbReference>
<feature type="domain" description="Restriction endonuclease type II BpuJI N-terminal" evidence="1">
    <location>
        <begin position="4"/>
        <end position="277"/>
    </location>
</feature>
<organism evidence="3 4">
    <name type="scientific">Eubacterium ramulus</name>
    <dbReference type="NCBI Taxonomy" id="39490"/>
    <lineage>
        <taxon>Bacteria</taxon>
        <taxon>Bacillati</taxon>
        <taxon>Bacillota</taxon>
        <taxon>Clostridia</taxon>
        <taxon>Eubacteriales</taxon>
        <taxon>Eubacteriaceae</taxon>
        <taxon>Eubacterium</taxon>
    </lineage>
</organism>
<keyword evidence="3" id="KW-0378">Hydrolase</keyword>
<accession>A0A173RR41</accession>
<dbReference type="Gene3D" id="1.10.10.2080">
    <property type="match status" value="1"/>
</dbReference>
<keyword evidence="3" id="KW-0255">Endonuclease</keyword>
<dbReference type="Pfam" id="PF13020">
    <property type="entry name" value="NOV_C"/>
    <property type="match status" value="1"/>
</dbReference>
<evidence type="ECO:0000259" key="2">
    <source>
        <dbReference type="Pfam" id="PF13020"/>
    </source>
</evidence>
<protein>
    <submittedName>
        <fullName evidence="3">Restriction endonuclease BpuJI-N terminal</fullName>
    </submittedName>
</protein>
<dbReference type="Pfam" id="PF11564">
    <property type="entry name" value="BpuJI_N"/>
    <property type="match status" value="1"/>
</dbReference>
<sequence length="473" mass="55261">MSVYQIPEEYFFRIHHCRPRFKGNVENVLIYIATEITRIGDAPKDEFNNSLNNAIKCFPGNSTLALKTVNNWRTEISSLFGLFYEDENHYNHAMLRAKELAEHNDLVEFFKLFLYYFQYPGAHIKSRDVLEQIEAGIHFKPTQYILKLLKTAEENTGKRCGITKEEACYCIFNDLRCTRDNEDVVITWQRIQRNRDLEIEYVADGDVTRYAGDILDYMQHANLLVSYNNKEFFINHSENEAILKYINSTEWFSEYDTMIANRSGTIQDVNDCRCDWFRYVNREAGETDFATDITSFFAVESEIPTEPESKMQLFAAYMEKLKSLESLKTKDIGDIGESLVHGHECQRLKIGGREDLVHLVVKIPTELGVGYDISSRELDDTIRNIEVKTTISTKPIVFNKIHLTPNEWQAAKSYKERYFVYRLMVSKTEIKLYILQNPVELFKQDLIDITPREGMEITFREAAGHYEELLAWV</sequence>
<dbReference type="Gene3D" id="1.10.1740.180">
    <property type="match status" value="1"/>
</dbReference>